<evidence type="ECO:0000256" key="2">
    <source>
        <dbReference type="ARBA" id="ARBA00022827"/>
    </source>
</evidence>
<feature type="domain" description="Molybdopterin dehydrogenase FAD-binding" evidence="4">
    <location>
        <begin position="7"/>
        <end position="148"/>
    </location>
</feature>
<dbReference type="GO" id="GO:0050660">
    <property type="term" value="F:flavin adenine dinucleotide binding"/>
    <property type="evidence" value="ECO:0007669"/>
    <property type="project" value="InterPro"/>
</dbReference>
<keyword evidence="1" id="KW-0285">Flavoprotein</keyword>
<accession>U7UFA5</accession>
<keyword evidence="3" id="KW-0560">Oxidoreductase</keyword>
<dbReference type="PANTHER" id="PTHR42659">
    <property type="entry name" value="XANTHINE DEHYDROGENASE SUBUNIT C-RELATED"/>
    <property type="match status" value="1"/>
</dbReference>
<name>U7UFA5_9FIRM</name>
<keyword evidence="6" id="KW-1185">Reference proteome</keyword>
<evidence type="ECO:0000256" key="1">
    <source>
        <dbReference type="ARBA" id="ARBA00022630"/>
    </source>
</evidence>
<dbReference type="InterPro" id="IPR051312">
    <property type="entry name" value="Diverse_Substr_Oxidored"/>
</dbReference>
<proteinExistence type="predicted"/>
<dbReference type="OrthoDB" id="9803647at2"/>
<dbReference type="eggNOG" id="COG1319">
    <property type="taxonomic scope" value="Bacteria"/>
</dbReference>
<dbReference type="Pfam" id="PF00941">
    <property type="entry name" value="FAD_binding_5"/>
    <property type="match status" value="1"/>
</dbReference>
<dbReference type="PANTHER" id="PTHR42659:SF2">
    <property type="entry name" value="XANTHINE DEHYDROGENASE SUBUNIT C-RELATED"/>
    <property type="match status" value="1"/>
</dbReference>
<dbReference type="Gene3D" id="3.30.465.10">
    <property type="match status" value="1"/>
</dbReference>
<gene>
    <name evidence="5" type="ORF">HMPREF1250_0656</name>
</gene>
<evidence type="ECO:0000313" key="5">
    <source>
        <dbReference type="EMBL" id="ERT58030.1"/>
    </source>
</evidence>
<dbReference type="GO" id="GO:0016491">
    <property type="term" value="F:oxidoreductase activity"/>
    <property type="evidence" value="ECO:0007669"/>
    <property type="project" value="UniProtKB-KW"/>
</dbReference>
<dbReference type="Proteomes" id="UP000017090">
    <property type="component" value="Unassembled WGS sequence"/>
</dbReference>
<dbReference type="RefSeq" id="WP_023054265.1">
    <property type="nucleotide sequence ID" value="NZ_AWXA01000048.1"/>
</dbReference>
<organism evidence="5 6">
    <name type="scientific">Megasphaera vaginalis</name>
    <name type="common">ex Srinivasan et al. 2021</name>
    <dbReference type="NCBI Taxonomy" id="1111454"/>
    <lineage>
        <taxon>Bacteria</taxon>
        <taxon>Bacillati</taxon>
        <taxon>Bacillota</taxon>
        <taxon>Negativicutes</taxon>
        <taxon>Veillonellales</taxon>
        <taxon>Veillonellaceae</taxon>
        <taxon>Megasphaera</taxon>
    </lineage>
</organism>
<evidence type="ECO:0000259" key="4">
    <source>
        <dbReference type="Pfam" id="PF00941"/>
    </source>
</evidence>
<protein>
    <submittedName>
        <fullName evidence="5">FAD binding domain in molybdopterin dehydrogenase</fullName>
    </submittedName>
</protein>
<dbReference type="InterPro" id="IPR036318">
    <property type="entry name" value="FAD-bd_PCMH-like_sf"/>
</dbReference>
<comment type="caution">
    <text evidence="5">The sequence shown here is derived from an EMBL/GenBank/DDBJ whole genome shotgun (WGS) entry which is preliminary data.</text>
</comment>
<dbReference type="InterPro" id="IPR016169">
    <property type="entry name" value="FAD-bd_PCMH_sub2"/>
</dbReference>
<sequence>MTIQENSYMPATPEEAYFMFQQTAGASFRAGGQRHRYEKTQPPLTIDLANTGLSYIRDGGDELAVGAMTTLSDLEANGAVAGIDGGVLPRALREIHDRRLKENATLGALLAVKAPFSMIIPILLTMHVDVELYGKGRMSLADYLGCPPLGDMITQIDIAKGSGYGAFFFYRSLPTDEHYLTGAASIRAGRWRIAVGGRPGMAVLAERAAAELTDKGMAARENVAHLAGEELEFANYGTCSGAERKALTVEMVRYLAETAWKGYSCLETVR</sequence>
<dbReference type="EMBL" id="AWXA01000048">
    <property type="protein sequence ID" value="ERT58030.1"/>
    <property type="molecule type" value="Genomic_DNA"/>
</dbReference>
<dbReference type="InterPro" id="IPR002346">
    <property type="entry name" value="Mopterin_DH_FAD-bd"/>
</dbReference>
<dbReference type="SUPFAM" id="SSF56176">
    <property type="entry name" value="FAD-binding/transporter-associated domain-like"/>
    <property type="match status" value="1"/>
</dbReference>
<dbReference type="PATRIC" id="fig|1111454.3.peg.1774"/>
<reference evidence="5 6" key="1">
    <citation type="submission" date="2013-09" db="EMBL/GenBank/DDBJ databases">
        <authorList>
            <person name="Durkin A.S."/>
            <person name="Haft D.R."/>
            <person name="McCorrison J."/>
            <person name="Torralba M."/>
            <person name="Gillis M."/>
            <person name="Haft D.H."/>
            <person name="Methe B."/>
            <person name="Sutton G."/>
            <person name="Nelson K.E."/>
        </authorList>
    </citation>
    <scope>NUCLEOTIDE SEQUENCE [LARGE SCALE GENOMIC DNA]</scope>
    <source>
        <strain evidence="5 6">BV3C16-1</strain>
    </source>
</reference>
<keyword evidence="2" id="KW-0274">FAD</keyword>
<dbReference type="STRING" id="1111454.HMPREF1250_0656"/>
<dbReference type="AlphaFoldDB" id="U7UFA5"/>
<evidence type="ECO:0000313" key="6">
    <source>
        <dbReference type="Proteomes" id="UP000017090"/>
    </source>
</evidence>
<evidence type="ECO:0000256" key="3">
    <source>
        <dbReference type="ARBA" id="ARBA00023002"/>
    </source>
</evidence>